<dbReference type="InterPro" id="IPR023187">
    <property type="entry name" value="Tscrpt_reg_MarR-type_CS"/>
</dbReference>
<dbReference type="InterPro" id="IPR000835">
    <property type="entry name" value="HTH_MarR-typ"/>
</dbReference>
<keyword evidence="1" id="KW-0805">Transcription regulation</keyword>
<dbReference type="Pfam" id="PF01047">
    <property type="entry name" value="MarR"/>
    <property type="match status" value="1"/>
</dbReference>
<keyword evidence="3" id="KW-0804">Transcription</keyword>
<dbReference type="HOGENOM" id="CLU_083287_8_1_4"/>
<evidence type="ECO:0000256" key="2">
    <source>
        <dbReference type="ARBA" id="ARBA00023125"/>
    </source>
</evidence>
<name>V9HMG5_9NEIS</name>
<gene>
    <name evidence="6" type="ORF">HMPREF9021_01014</name>
</gene>
<dbReference type="Proteomes" id="UP000017813">
    <property type="component" value="Unassembled WGS sequence"/>
</dbReference>
<dbReference type="KEGG" id="smur:BWP33_05445"/>
<comment type="caution">
    <text evidence="6">The sequence shown here is derived from an EMBL/GenBank/DDBJ whole genome shotgun (WGS) entry which is preliminary data.</text>
</comment>
<evidence type="ECO:0000256" key="4">
    <source>
        <dbReference type="SAM" id="Coils"/>
    </source>
</evidence>
<feature type="coiled-coil region" evidence="4">
    <location>
        <begin position="121"/>
        <end position="148"/>
    </location>
</feature>
<dbReference type="PANTHER" id="PTHR33164:SF13">
    <property type="entry name" value="4-HYDROXYPHENYLACETATE CATABOLISM PROTEIN"/>
    <property type="match status" value="1"/>
</dbReference>
<dbReference type="STRING" id="641147.HMPREF9021_01014"/>
<evidence type="ECO:0000313" key="7">
    <source>
        <dbReference type="Proteomes" id="UP000017813"/>
    </source>
</evidence>
<keyword evidence="4" id="KW-0175">Coiled coil</keyword>
<dbReference type="InterPro" id="IPR039422">
    <property type="entry name" value="MarR/SlyA-like"/>
</dbReference>
<reference evidence="6 7" key="1">
    <citation type="submission" date="2010-03" db="EMBL/GenBank/DDBJ databases">
        <authorList>
            <consortium name="The Broad Institute Genome Sequencing Platform"/>
            <person name="Ward D."/>
            <person name="Earl A."/>
            <person name="Feldgarden M."/>
            <person name="Gevers D."/>
            <person name="Young S."/>
            <person name="Zeng Q."/>
            <person name="Koehrsen M."/>
            <person name="Alvarado L."/>
            <person name="Berlin A.M."/>
            <person name="Borenstein D."/>
            <person name="Chapman S.B."/>
            <person name="Chen Z."/>
            <person name="Engels R."/>
            <person name="Freedman E."/>
            <person name="Gellesch M."/>
            <person name="Goldberg J."/>
            <person name="Griggs A."/>
            <person name="Gujja S."/>
            <person name="Heilman E.R."/>
            <person name="Heiman D.I."/>
            <person name="Hepburn T.A."/>
            <person name="Howarth C."/>
            <person name="Jen D."/>
            <person name="Larson L."/>
            <person name="Mehta T."/>
            <person name="Park D."/>
            <person name="Pearson M."/>
            <person name="Richards J."/>
            <person name="Roberts A."/>
            <person name="Saif S."/>
            <person name="Shea T.D."/>
            <person name="Shenoy N."/>
            <person name="Sisk P."/>
            <person name="Stolte C."/>
            <person name="Sykes S.N."/>
            <person name="Walk T."/>
            <person name="White J."/>
            <person name="Yandava C."/>
            <person name="Izard J."/>
            <person name="Baranova O.V."/>
            <person name="Blanton J.M."/>
            <person name="Tanner A.C."/>
            <person name="Dewhirst F."/>
            <person name="Haas B."/>
            <person name="Nusbaum C."/>
            <person name="Birren B."/>
        </authorList>
    </citation>
    <scope>NUCLEOTIDE SEQUENCE [LARGE SCALE GENOMIC DNA]</scope>
    <source>
        <strain evidence="6 7">ATCC 29453</strain>
    </source>
</reference>
<keyword evidence="2" id="KW-0238">DNA-binding</keyword>
<dbReference type="GO" id="GO:0003700">
    <property type="term" value="F:DNA-binding transcription factor activity"/>
    <property type="evidence" value="ECO:0007669"/>
    <property type="project" value="InterPro"/>
</dbReference>
<dbReference type="InterPro" id="IPR036388">
    <property type="entry name" value="WH-like_DNA-bd_sf"/>
</dbReference>
<dbReference type="GO" id="GO:0003677">
    <property type="term" value="F:DNA binding"/>
    <property type="evidence" value="ECO:0007669"/>
    <property type="project" value="UniProtKB-KW"/>
</dbReference>
<protein>
    <submittedName>
        <fullName evidence="6">Homoprotocatechuate degradation operon regulator, HpaR</fullName>
    </submittedName>
</protein>
<evidence type="ECO:0000259" key="5">
    <source>
        <dbReference type="PROSITE" id="PS50995"/>
    </source>
</evidence>
<evidence type="ECO:0000256" key="1">
    <source>
        <dbReference type="ARBA" id="ARBA00023015"/>
    </source>
</evidence>
<dbReference type="PRINTS" id="PR00598">
    <property type="entry name" value="HTHMARR"/>
</dbReference>
<dbReference type="PROSITE" id="PS50995">
    <property type="entry name" value="HTH_MARR_2"/>
    <property type="match status" value="1"/>
</dbReference>
<dbReference type="EMBL" id="ADCY02000033">
    <property type="protein sequence ID" value="EFG31182.1"/>
    <property type="molecule type" value="Genomic_DNA"/>
</dbReference>
<dbReference type="eggNOG" id="COG1846">
    <property type="taxonomic scope" value="Bacteria"/>
</dbReference>
<dbReference type="OrthoDB" id="8588347at2"/>
<reference evidence="6 7" key="2">
    <citation type="submission" date="2011-10" db="EMBL/GenBank/DDBJ databases">
        <title>The Genome Sequence of Simonsiella muelleri ATCC 29453.</title>
        <authorList>
            <consortium name="The Broad Institute Genome Sequencing Platform"/>
            <consortium name="The Broad Institute Genome Sequencing Center for Infectious Disease"/>
            <person name="Earl A."/>
            <person name="Ward D."/>
            <person name="Feldgarden M."/>
            <person name="Gevers D."/>
            <person name="Izard J."/>
            <person name="Baranova O.V."/>
            <person name="Blanton J.M."/>
            <person name="Tanner A.C."/>
            <person name="Dewhirst F."/>
            <person name="Young S.K."/>
            <person name="Zeng Q."/>
            <person name="Gargeya S."/>
            <person name="Fitzgerald M."/>
            <person name="Haas B."/>
            <person name="Abouelleil A."/>
            <person name="Alvarado L."/>
            <person name="Arachchi H.M."/>
            <person name="Berlin A."/>
            <person name="Brown A."/>
            <person name="Chapman S.B."/>
            <person name="Chen Z."/>
            <person name="Dunbar C."/>
            <person name="Freedman E."/>
            <person name="Gearin G."/>
            <person name="Goldberg J."/>
            <person name="Griggs A."/>
            <person name="Gujja S."/>
            <person name="Heiman D."/>
            <person name="Howarth C."/>
            <person name="Larson L."/>
            <person name="Lui A."/>
            <person name="MacDonald P.J.P."/>
            <person name="Montmayeur A."/>
            <person name="Murphy C."/>
            <person name="Neiman D."/>
            <person name="Pearson M."/>
            <person name="Priest M."/>
            <person name="Roberts A."/>
            <person name="Saif S."/>
            <person name="Shea T."/>
            <person name="Shenoy N."/>
            <person name="Sisk P."/>
            <person name="Stolte C."/>
            <person name="Sykes S."/>
            <person name="Wortman J."/>
            <person name="Nusbaum C."/>
            <person name="Birren B."/>
        </authorList>
    </citation>
    <scope>NUCLEOTIDE SEQUENCE [LARGE SCALE GENOMIC DNA]</scope>
    <source>
        <strain evidence="6 7">ATCC 29453</strain>
    </source>
</reference>
<dbReference type="NCBIfam" id="TIGR02337">
    <property type="entry name" value="HpaR"/>
    <property type="match status" value="1"/>
</dbReference>
<proteinExistence type="predicted"/>
<dbReference type="PANTHER" id="PTHR33164">
    <property type="entry name" value="TRANSCRIPTIONAL REGULATOR, MARR FAMILY"/>
    <property type="match status" value="1"/>
</dbReference>
<dbReference type="InterPro" id="IPR012712">
    <property type="entry name" value="HpaR/FarR"/>
</dbReference>
<accession>V9HMG5</accession>
<dbReference type="RefSeq" id="WP_002641992.1">
    <property type="nucleotide sequence ID" value="NZ_CP019448.1"/>
</dbReference>
<feature type="domain" description="HTH marR-type" evidence="5">
    <location>
        <begin position="8"/>
        <end position="140"/>
    </location>
</feature>
<organism evidence="6 7">
    <name type="scientific">Simonsiella muelleri ATCC 29453</name>
    <dbReference type="NCBI Taxonomy" id="641147"/>
    <lineage>
        <taxon>Bacteria</taxon>
        <taxon>Pseudomonadati</taxon>
        <taxon>Pseudomonadota</taxon>
        <taxon>Betaproteobacteria</taxon>
        <taxon>Neisseriales</taxon>
        <taxon>Neisseriaceae</taxon>
        <taxon>Simonsiella</taxon>
    </lineage>
</organism>
<evidence type="ECO:0000256" key="3">
    <source>
        <dbReference type="ARBA" id="ARBA00023163"/>
    </source>
</evidence>
<dbReference type="AlphaFoldDB" id="V9HMG5"/>
<dbReference type="SUPFAM" id="SSF46785">
    <property type="entry name" value="Winged helix' DNA-binding domain"/>
    <property type="match status" value="1"/>
</dbReference>
<dbReference type="Gene3D" id="1.10.10.10">
    <property type="entry name" value="Winged helix-like DNA-binding domain superfamily/Winged helix DNA-binding domain"/>
    <property type="match status" value="1"/>
</dbReference>
<sequence length="150" mass="17362">MTEATQQQLTLNILLVQARDAVVSYYRPVLNQAGITEQQWRIIRLLSQHGTLDFQELSQQTSILRPSLTGILTRLEKLELVMRLKPASDQRRVFLKLTENGLQLFERISLLMDEQTQQLENDFSGKKLQQLENLLKELSNLNQQNANEAE</sequence>
<dbReference type="PROSITE" id="PS01117">
    <property type="entry name" value="HTH_MARR_1"/>
    <property type="match status" value="1"/>
</dbReference>
<dbReference type="GO" id="GO:0006950">
    <property type="term" value="P:response to stress"/>
    <property type="evidence" value="ECO:0007669"/>
    <property type="project" value="TreeGrafter"/>
</dbReference>
<keyword evidence="7" id="KW-1185">Reference proteome</keyword>
<evidence type="ECO:0000313" key="6">
    <source>
        <dbReference type="EMBL" id="EFG31182.1"/>
    </source>
</evidence>
<dbReference type="InterPro" id="IPR036390">
    <property type="entry name" value="WH_DNA-bd_sf"/>
</dbReference>
<dbReference type="SMART" id="SM00347">
    <property type="entry name" value="HTH_MARR"/>
    <property type="match status" value="1"/>
</dbReference>
<dbReference type="GO" id="GO:0045892">
    <property type="term" value="P:negative regulation of DNA-templated transcription"/>
    <property type="evidence" value="ECO:0007669"/>
    <property type="project" value="InterPro"/>
</dbReference>